<organism evidence="2">
    <name type="scientific">Roseihalotalea indica</name>
    <dbReference type="NCBI Taxonomy" id="2867963"/>
    <lineage>
        <taxon>Bacteria</taxon>
        <taxon>Pseudomonadati</taxon>
        <taxon>Bacteroidota</taxon>
        <taxon>Cytophagia</taxon>
        <taxon>Cytophagales</taxon>
        <taxon>Catalimonadaceae</taxon>
        <taxon>Roseihalotalea</taxon>
    </lineage>
</organism>
<reference evidence="2" key="1">
    <citation type="journal article" date="2023" name="Comput. Struct. Biotechnol. J.">
        <title>Discovery of a novel marine Bacteroidetes with a rich repertoire of carbohydrate-active enzymes.</title>
        <authorList>
            <person name="Chen B."/>
            <person name="Liu G."/>
            <person name="Chen Q."/>
            <person name="Wang H."/>
            <person name="Liu L."/>
            <person name="Tang K."/>
        </authorList>
    </citation>
    <scope>NUCLEOTIDE SEQUENCE</scope>
    <source>
        <strain evidence="2">TK19036</strain>
    </source>
</reference>
<feature type="region of interest" description="Disordered" evidence="1">
    <location>
        <begin position="30"/>
        <end position="55"/>
    </location>
</feature>
<evidence type="ECO:0000313" key="2">
    <source>
        <dbReference type="EMBL" id="WKN37374.1"/>
    </source>
</evidence>
<proteinExistence type="predicted"/>
<protein>
    <submittedName>
        <fullName evidence="2">Uncharacterized protein</fullName>
    </submittedName>
</protein>
<accession>A0AA49JGJ5</accession>
<gene>
    <name evidence="2" type="ORF">K4G66_01460</name>
</gene>
<reference evidence="2" key="2">
    <citation type="journal article" date="2024" name="Antonie Van Leeuwenhoek">
        <title>Roseihalotalea indica gen. nov., sp. nov., a halophilic Bacteroidetes from mesopelagic Southwest Indian Ocean with higher carbohydrate metabolic potential.</title>
        <authorList>
            <person name="Chen B."/>
            <person name="Zhang M."/>
            <person name="Lin D."/>
            <person name="Ye J."/>
            <person name="Tang K."/>
        </authorList>
    </citation>
    <scope>NUCLEOTIDE SEQUENCE</scope>
    <source>
        <strain evidence="2">TK19036</strain>
    </source>
</reference>
<evidence type="ECO:0000256" key="1">
    <source>
        <dbReference type="SAM" id="MobiDB-lite"/>
    </source>
</evidence>
<dbReference type="AlphaFoldDB" id="A0AA49JGJ5"/>
<dbReference type="EMBL" id="CP120682">
    <property type="protein sequence ID" value="WKN37374.1"/>
    <property type="molecule type" value="Genomic_DNA"/>
</dbReference>
<sequence length="55" mass="6321">MIGKSRILLILAAAALTYLSLTALAGARDYDRRGPWSDSHCHESRWHTDERPERR</sequence>
<name>A0AA49JGJ5_9BACT</name>